<evidence type="ECO:0000256" key="1">
    <source>
        <dbReference type="ARBA" id="ARBA00022679"/>
    </source>
</evidence>
<dbReference type="RefSeq" id="WP_252114235.1">
    <property type="nucleotide sequence ID" value="NZ_JAMSHT010000001.1"/>
</dbReference>
<dbReference type="SUPFAM" id="SSF52540">
    <property type="entry name" value="P-loop containing nucleoside triphosphate hydrolases"/>
    <property type="match status" value="1"/>
</dbReference>
<dbReference type="AlphaFoldDB" id="A0A9X2J2I9"/>
<proteinExistence type="predicted"/>
<dbReference type="Gene3D" id="3.40.50.300">
    <property type="entry name" value="P-loop containing nucleotide triphosphate hydrolases"/>
    <property type="match status" value="1"/>
</dbReference>
<keyword evidence="3" id="KW-1185">Reference proteome</keyword>
<evidence type="ECO:0000313" key="2">
    <source>
        <dbReference type="EMBL" id="MCM8557829.1"/>
    </source>
</evidence>
<dbReference type="EMBL" id="JAMSHT010000001">
    <property type="protein sequence ID" value="MCM8557829.1"/>
    <property type="molecule type" value="Genomic_DNA"/>
</dbReference>
<dbReference type="Proteomes" id="UP001155128">
    <property type="component" value="Unassembled WGS sequence"/>
</dbReference>
<accession>A0A9X2J2I9</accession>
<dbReference type="InterPro" id="IPR027417">
    <property type="entry name" value="P-loop_NTPase"/>
</dbReference>
<organism evidence="2 3">
    <name type="scientific">Sphingomicrobium sediminis</name>
    <dbReference type="NCBI Taxonomy" id="2950949"/>
    <lineage>
        <taxon>Bacteria</taxon>
        <taxon>Pseudomonadati</taxon>
        <taxon>Pseudomonadota</taxon>
        <taxon>Alphaproteobacteria</taxon>
        <taxon>Sphingomonadales</taxon>
        <taxon>Sphingomonadaceae</taxon>
        <taxon>Sphingomicrobium</taxon>
    </lineage>
</organism>
<dbReference type="GO" id="GO:0008476">
    <property type="term" value="F:protein-tyrosine sulfotransferase activity"/>
    <property type="evidence" value="ECO:0007669"/>
    <property type="project" value="InterPro"/>
</dbReference>
<dbReference type="PANTHER" id="PTHR12788">
    <property type="entry name" value="PROTEIN-TYROSINE SULFOTRANSFERASE 2"/>
    <property type="match status" value="1"/>
</dbReference>
<dbReference type="Gene3D" id="1.25.40.10">
    <property type="entry name" value="Tetratricopeptide repeat domain"/>
    <property type="match status" value="1"/>
</dbReference>
<sequence length="484" mass="53910">MNQNQSTVAQAVDALKQGARNKAVNLLQKDLAEGPRSGERWASVERLATQIGEIDIALEAARRFAKTQPMRLERVLHYWGSLAAHGRADLVVKEAAKLPDNVRAQSHVQHLLGTIATNRGDTEAAETHLRNAIKNSNFAPFSWFALAMIKTFSADDPDLAAMDALEEQAKQLPADPRSRFAYARAKAHFDAGNIDKAMELYGEGAALRRTVEKMDLDQMEKAVDALLDAWDSDAIKALTPSTHKGSRAIFVNGLPRSGTTLVDSLLNAHSKVDGGAEINLVRPALLPVGGVMPQAAKGFETRHSGDDPWGHLAEKYENLLEQRFGKGGHVVDKTLLQGQMVPLLFQMLPDARMIWLRRDPEDMAWSTYRNYFASPVPWSWSFEDIARYYKIEDRVHAKMAALFPEHILTVQYEELVQDPETWIGKILDHVGLEHEDGIADFHRADRDVQTASVAQVREPISASKIGQAKAIDTWLEPFRKVYNG</sequence>
<gene>
    <name evidence="2" type="ORF">NDO55_08360</name>
</gene>
<comment type="caution">
    <text evidence="2">The sequence shown here is derived from an EMBL/GenBank/DDBJ whole genome shotgun (WGS) entry which is preliminary data.</text>
</comment>
<dbReference type="PANTHER" id="PTHR12788:SF10">
    <property type="entry name" value="PROTEIN-TYROSINE SULFOTRANSFERASE"/>
    <property type="match status" value="1"/>
</dbReference>
<keyword evidence="1" id="KW-0808">Transferase</keyword>
<dbReference type="SUPFAM" id="SSF81901">
    <property type="entry name" value="HCP-like"/>
    <property type="match status" value="1"/>
</dbReference>
<evidence type="ECO:0000313" key="3">
    <source>
        <dbReference type="Proteomes" id="UP001155128"/>
    </source>
</evidence>
<dbReference type="InterPro" id="IPR011990">
    <property type="entry name" value="TPR-like_helical_dom_sf"/>
</dbReference>
<dbReference type="InterPro" id="IPR026634">
    <property type="entry name" value="TPST-like"/>
</dbReference>
<protein>
    <submittedName>
        <fullName evidence="2">Sulfotransferase</fullName>
    </submittedName>
</protein>
<dbReference type="Pfam" id="PF13469">
    <property type="entry name" value="Sulfotransfer_3"/>
    <property type="match status" value="1"/>
</dbReference>
<name>A0A9X2J2I9_9SPHN</name>
<reference evidence="2" key="1">
    <citation type="submission" date="2022-06" db="EMBL/GenBank/DDBJ databases">
        <title>Sphingomicrobium sedimins sp. nov., a marine bacterium isolated from tidal flat.</title>
        <authorList>
            <person name="Kim C.-H."/>
            <person name="Yoo Y."/>
            <person name="Kim J.-J."/>
        </authorList>
    </citation>
    <scope>NUCLEOTIDE SEQUENCE</scope>
    <source>
        <strain evidence="2">GRR-S6-50</strain>
    </source>
</reference>